<feature type="transmembrane region" description="Helical" evidence="2">
    <location>
        <begin position="222"/>
        <end position="249"/>
    </location>
</feature>
<dbReference type="PANTHER" id="PTHR23028:SF134">
    <property type="entry name" value="PUTATIVE (AFU_ORTHOLOGUE AFUA_4G08520)-RELATED"/>
    <property type="match status" value="1"/>
</dbReference>
<protein>
    <recommendedName>
        <fullName evidence="3">Acyltransferase 3 domain-containing protein</fullName>
    </recommendedName>
</protein>
<evidence type="ECO:0000256" key="2">
    <source>
        <dbReference type="SAM" id="Phobius"/>
    </source>
</evidence>
<name>A0A225B062_TALAT</name>
<keyword evidence="2" id="KW-0812">Transmembrane</keyword>
<dbReference type="Proteomes" id="UP000214365">
    <property type="component" value="Unassembled WGS sequence"/>
</dbReference>
<dbReference type="AlphaFoldDB" id="A0A225B062"/>
<feature type="compositionally biased region" description="Low complexity" evidence="1">
    <location>
        <begin position="281"/>
        <end position="302"/>
    </location>
</feature>
<keyword evidence="2" id="KW-0472">Membrane</keyword>
<evidence type="ECO:0000259" key="3">
    <source>
        <dbReference type="Pfam" id="PF01757"/>
    </source>
</evidence>
<evidence type="ECO:0000313" key="4">
    <source>
        <dbReference type="EMBL" id="OKL61349.1"/>
    </source>
</evidence>
<feature type="transmembrane region" description="Helical" evidence="2">
    <location>
        <begin position="12"/>
        <end position="30"/>
    </location>
</feature>
<proteinExistence type="predicted"/>
<feature type="transmembrane region" description="Helical" evidence="2">
    <location>
        <begin position="318"/>
        <end position="340"/>
    </location>
</feature>
<dbReference type="STRING" id="1441469.A0A225B062"/>
<evidence type="ECO:0000256" key="1">
    <source>
        <dbReference type="SAM" id="MobiDB-lite"/>
    </source>
</evidence>
<comment type="caution">
    <text evidence="4">The sequence shown here is derived from an EMBL/GenBank/DDBJ whole genome shotgun (WGS) entry which is preliminary data.</text>
</comment>
<feature type="domain" description="Acyltransferase 3" evidence="3">
    <location>
        <begin position="10"/>
        <end position="431"/>
    </location>
</feature>
<organism evidence="4 5">
    <name type="scientific">Talaromyces atroroseus</name>
    <dbReference type="NCBI Taxonomy" id="1441469"/>
    <lineage>
        <taxon>Eukaryota</taxon>
        <taxon>Fungi</taxon>
        <taxon>Dikarya</taxon>
        <taxon>Ascomycota</taxon>
        <taxon>Pezizomycotina</taxon>
        <taxon>Eurotiomycetes</taxon>
        <taxon>Eurotiomycetidae</taxon>
        <taxon>Eurotiales</taxon>
        <taxon>Trichocomaceae</taxon>
        <taxon>Talaromyces</taxon>
        <taxon>Talaromyces sect. Trachyspermi</taxon>
    </lineage>
</organism>
<feature type="transmembrane region" description="Helical" evidence="2">
    <location>
        <begin position="197"/>
        <end position="215"/>
    </location>
</feature>
<feature type="transmembrane region" description="Helical" evidence="2">
    <location>
        <begin position="59"/>
        <end position="83"/>
    </location>
</feature>
<accession>A0A225B062</accession>
<dbReference type="EMBL" id="LFMY01000004">
    <property type="protein sequence ID" value="OKL61349.1"/>
    <property type="molecule type" value="Genomic_DNA"/>
</dbReference>
<dbReference type="RefSeq" id="XP_020121470.1">
    <property type="nucleotide sequence ID" value="XM_020266060.1"/>
</dbReference>
<dbReference type="GO" id="GO:0016747">
    <property type="term" value="F:acyltransferase activity, transferring groups other than amino-acyl groups"/>
    <property type="evidence" value="ECO:0007669"/>
    <property type="project" value="InterPro"/>
</dbReference>
<feature type="region of interest" description="Disordered" evidence="1">
    <location>
        <begin position="281"/>
        <end position="303"/>
    </location>
</feature>
<reference evidence="4 5" key="1">
    <citation type="submission" date="2015-06" db="EMBL/GenBank/DDBJ databases">
        <title>Talaromyces atroroseus IBT 11181 draft genome.</title>
        <authorList>
            <person name="Rasmussen K.B."/>
            <person name="Rasmussen S."/>
            <person name="Petersen B."/>
            <person name="Sicheritz-Ponten T."/>
            <person name="Mortensen U.H."/>
            <person name="Thrane U."/>
        </authorList>
    </citation>
    <scope>NUCLEOTIDE SEQUENCE [LARGE SCALE GENOMIC DNA]</scope>
    <source>
        <strain evidence="4 5">IBT 11181</strain>
    </source>
</reference>
<keyword evidence="2" id="KW-1133">Transmembrane helix</keyword>
<dbReference type="Pfam" id="PF01757">
    <property type="entry name" value="Acyl_transf_3"/>
    <property type="match status" value="1"/>
</dbReference>
<dbReference type="InterPro" id="IPR002656">
    <property type="entry name" value="Acyl_transf_3_dom"/>
</dbReference>
<dbReference type="OrthoDB" id="5819582at2759"/>
<dbReference type="InterPro" id="IPR050879">
    <property type="entry name" value="Acyltransferase_3"/>
</dbReference>
<keyword evidence="5" id="KW-1185">Reference proteome</keyword>
<sequence length="493" mass="56305">MSAMTTRNTKWLDGLRGIAAAIVAFDRLFMGDLDFPFRSFWADPPTKNRFWIQLPPFRIIFGARAMVTLFFVVSGYAISINLVRARHRRPQAFLSEVASSTTRRLFRLYLPVLMVVCLSQFLFFIGLYHSTTFVHNEYVGQSHAKHSSNKLQPWSAPWAHLQYLVRYMVDIVNPFVVFEYKNTRHLDLNEQLWTMPIEFRGSCLVYFLVVAMAPWRAQRRSLALAALSLYFLWYGMWDIATFIAGLWLAELKVAEEGEQQHYLQTDDDSDEEIGNSLLQQPSSNLSPLPSLPSSSSSSSSSSAWSGNLNADGKKTRSIVSPLSIINLLVFALGIHLLCLGDEGILTRGYRGLLLIQPSSWDKRDVVHFSWKSVGAVMTVYAISSSPRRLLQRPLESSRVIQYMGRISFSLYLVQQIVYNLWRDPVKNWIWKDLAGYAYPGGHLADREPFARAVMWIGSIMILGPVLVFLADAFMRYVDVPCMALARKVERWLT</sequence>
<dbReference type="PANTHER" id="PTHR23028">
    <property type="entry name" value="ACETYLTRANSFERASE"/>
    <property type="match status" value="1"/>
</dbReference>
<gene>
    <name evidence="4" type="ORF">UA08_03728</name>
</gene>
<feature type="transmembrane region" description="Helical" evidence="2">
    <location>
        <begin position="108"/>
        <end position="128"/>
    </location>
</feature>
<evidence type="ECO:0000313" key="5">
    <source>
        <dbReference type="Proteomes" id="UP000214365"/>
    </source>
</evidence>
<dbReference type="GeneID" id="31003483"/>
<feature type="transmembrane region" description="Helical" evidence="2">
    <location>
        <begin position="452"/>
        <end position="477"/>
    </location>
</feature>